<reference evidence="3" key="1">
    <citation type="submission" date="2018-06" db="EMBL/GenBank/DDBJ databases">
        <authorList>
            <person name="Zhirakovskaya E."/>
        </authorList>
    </citation>
    <scope>NUCLEOTIDE SEQUENCE</scope>
</reference>
<protein>
    <submittedName>
        <fullName evidence="3">Competence protein F homolog, phosphoribosyltransferase domain protein YhgH required for utilization of DNA as sole source of carbon and energy</fullName>
    </submittedName>
</protein>
<dbReference type="GO" id="GO:0016757">
    <property type="term" value="F:glycosyltransferase activity"/>
    <property type="evidence" value="ECO:0007669"/>
    <property type="project" value="UniProtKB-KW"/>
</dbReference>
<dbReference type="EMBL" id="UOGD01000336">
    <property type="protein sequence ID" value="VAX26377.1"/>
    <property type="molecule type" value="Genomic_DNA"/>
</dbReference>
<sequence length="242" mass="27875">MKHFFISEFLDFIIPRFCVACSTALSTQEKFICNNCESTIELLSRSQLQNEFLRKFSSNNLIDDYTSLYIFEEGKVLQYLIHALKYDKKFKIGIFLGEKFANNKIDILKSWKADFIIPVPLFNLRRIERGYNQSFYIAKGLSREMKIPIKNTFVKRTKNTVSQTTLNFEERKENLNQAFILREKEKVRSKKVIIVDDVITTGATVSEIAKILKENGAEKVFAISIATPPFSHSIGSADTQNS</sequence>
<feature type="domain" description="Phosphoribosyltransferase" evidence="2">
    <location>
        <begin position="133"/>
        <end position="224"/>
    </location>
</feature>
<accession>A0A3B1DCI7</accession>
<name>A0A3B1DCI7_9ZZZZ</name>
<dbReference type="InterPro" id="IPR029057">
    <property type="entry name" value="PRTase-like"/>
</dbReference>
<gene>
    <name evidence="3" type="ORF">MNBD_IGNAVI01-1917</name>
</gene>
<dbReference type="InterPro" id="IPR000836">
    <property type="entry name" value="PRTase_dom"/>
</dbReference>
<evidence type="ECO:0000313" key="3">
    <source>
        <dbReference type="EMBL" id="VAX26377.1"/>
    </source>
</evidence>
<dbReference type="CDD" id="cd06223">
    <property type="entry name" value="PRTases_typeI"/>
    <property type="match status" value="1"/>
</dbReference>
<evidence type="ECO:0000256" key="1">
    <source>
        <dbReference type="ARBA" id="ARBA00008007"/>
    </source>
</evidence>
<dbReference type="PANTHER" id="PTHR47505:SF1">
    <property type="entry name" value="DNA UTILIZATION PROTEIN YHGH"/>
    <property type="match status" value="1"/>
</dbReference>
<dbReference type="InterPro" id="IPR051910">
    <property type="entry name" value="ComF/GntX_DNA_util-trans"/>
</dbReference>
<keyword evidence="3" id="KW-0808">Transferase</keyword>
<evidence type="ECO:0000259" key="2">
    <source>
        <dbReference type="Pfam" id="PF00156"/>
    </source>
</evidence>
<keyword evidence="3" id="KW-0328">Glycosyltransferase</keyword>
<dbReference type="Gene3D" id="3.40.50.2020">
    <property type="match status" value="1"/>
</dbReference>
<dbReference type="Pfam" id="PF00156">
    <property type="entry name" value="Pribosyltran"/>
    <property type="match status" value="1"/>
</dbReference>
<dbReference type="AlphaFoldDB" id="A0A3B1DCI7"/>
<organism evidence="3">
    <name type="scientific">hydrothermal vent metagenome</name>
    <dbReference type="NCBI Taxonomy" id="652676"/>
    <lineage>
        <taxon>unclassified sequences</taxon>
        <taxon>metagenomes</taxon>
        <taxon>ecological metagenomes</taxon>
    </lineage>
</organism>
<comment type="similarity">
    <text evidence="1">Belongs to the ComF/GntX family.</text>
</comment>
<proteinExistence type="inferred from homology"/>
<dbReference type="SUPFAM" id="SSF53271">
    <property type="entry name" value="PRTase-like"/>
    <property type="match status" value="1"/>
</dbReference>
<dbReference type="PANTHER" id="PTHR47505">
    <property type="entry name" value="DNA UTILIZATION PROTEIN YHGH"/>
    <property type="match status" value="1"/>
</dbReference>